<reference evidence="1 2" key="1">
    <citation type="submission" date="2018-10" db="EMBL/GenBank/DDBJ databases">
        <title>Draft genome sequence of Bacillus salarius IM0101, isolated from a hypersaline soil in Inner Mongolia, China.</title>
        <authorList>
            <person name="Yamprayoonswat W."/>
            <person name="Boonvisut S."/>
            <person name="Jumpathong W."/>
            <person name="Sittihan S."/>
            <person name="Ruangsuj P."/>
            <person name="Wanthongcharoen S."/>
            <person name="Thongpramul N."/>
            <person name="Pimmason S."/>
            <person name="Yu B."/>
            <person name="Yasawong M."/>
        </authorList>
    </citation>
    <scope>NUCLEOTIDE SEQUENCE [LARGE SCALE GENOMIC DNA]</scope>
    <source>
        <strain evidence="1 2">IM0101</strain>
    </source>
</reference>
<protein>
    <submittedName>
        <fullName evidence="1">Uncharacterized protein</fullName>
    </submittedName>
</protein>
<dbReference type="AlphaFoldDB" id="A0A3R9QMZ7"/>
<organism evidence="1 2">
    <name type="scientific">Salibacterium salarium</name>
    <dbReference type="NCBI Taxonomy" id="284579"/>
    <lineage>
        <taxon>Bacteria</taxon>
        <taxon>Bacillati</taxon>
        <taxon>Bacillota</taxon>
        <taxon>Bacilli</taxon>
        <taxon>Bacillales</taxon>
        <taxon>Bacillaceae</taxon>
    </lineage>
</organism>
<dbReference type="Proteomes" id="UP000275076">
    <property type="component" value="Unassembled WGS sequence"/>
</dbReference>
<name>A0A3R9QMZ7_9BACI</name>
<dbReference type="EMBL" id="RBVX01000006">
    <property type="protein sequence ID" value="RSL33866.1"/>
    <property type="molecule type" value="Genomic_DNA"/>
</dbReference>
<evidence type="ECO:0000313" key="1">
    <source>
        <dbReference type="EMBL" id="RSL33866.1"/>
    </source>
</evidence>
<accession>A0A3R9QMZ7</accession>
<proteinExistence type="predicted"/>
<keyword evidence="2" id="KW-1185">Reference proteome</keyword>
<gene>
    <name evidence="1" type="ORF">D7Z54_08295</name>
</gene>
<comment type="caution">
    <text evidence="1">The sequence shown here is derived from an EMBL/GenBank/DDBJ whole genome shotgun (WGS) entry which is preliminary data.</text>
</comment>
<evidence type="ECO:0000313" key="2">
    <source>
        <dbReference type="Proteomes" id="UP000275076"/>
    </source>
</evidence>
<dbReference type="OrthoDB" id="2969827at2"/>
<sequence length="86" mass="9895">MGYRKGYISFNLKYRYYSLNDHGKAVEEKLKNQGKSAVYEGHGYFLIDGETFMLVTRTLPMGGVPLQRTILKPLNKSREMATSKEE</sequence>